<organism evidence="1 2">
    <name type="scientific">Cyclobacterium qasimii</name>
    <dbReference type="NCBI Taxonomy" id="1350429"/>
    <lineage>
        <taxon>Bacteria</taxon>
        <taxon>Pseudomonadati</taxon>
        <taxon>Bacteroidota</taxon>
        <taxon>Cytophagia</taxon>
        <taxon>Cytophagales</taxon>
        <taxon>Cyclobacteriaceae</taxon>
        <taxon>Cyclobacterium</taxon>
    </lineage>
</organism>
<dbReference type="InterPro" id="IPR047111">
    <property type="entry name" value="YbaP-like"/>
</dbReference>
<dbReference type="CDD" id="cd14789">
    <property type="entry name" value="Tiki"/>
    <property type="match status" value="1"/>
</dbReference>
<dbReference type="Proteomes" id="UP000321301">
    <property type="component" value="Unassembled WGS sequence"/>
</dbReference>
<evidence type="ECO:0000313" key="1">
    <source>
        <dbReference type="EMBL" id="GEO23357.1"/>
    </source>
</evidence>
<dbReference type="RefSeq" id="WP_020891796.1">
    <property type="nucleotide sequence ID" value="NZ_BJYV01000022.1"/>
</dbReference>
<keyword evidence="2" id="KW-1185">Reference proteome</keyword>
<dbReference type="PANTHER" id="PTHR40590:SF1">
    <property type="entry name" value="CYTOPLASMIC PROTEIN"/>
    <property type="match status" value="1"/>
</dbReference>
<proteinExistence type="predicted"/>
<accession>A0A512CGM8</accession>
<gene>
    <name evidence="1" type="ORF">CQA01_38910</name>
</gene>
<dbReference type="InterPro" id="IPR002816">
    <property type="entry name" value="TraB/PrgY/GumN_fam"/>
</dbReference>
<comment type="caution">
    <text evidence="1">The sequence shown here is derived from an EMBL/GenBank/DDBJ whole genome shotgun (WGS) entry which is preliminary data.</text>
</comment>
<name>A0A512CGM8_9BACT</name>
<reference evidence="1 2" key="1">
    <citation type="submission" date="2019-07" db="EMBL/GenBank/DDBJ databases">
        <title>Whole genome shotgun sequence of Cyclobacterium qasimii NBRC 106168.</title>
        <authorList>
            <person name="Hosoyama A."/>
            <person name="Uohara A."/>
            <person name="Ohji S."/>
            <person name="Ichikawa N."/>
        </authorList>
    </citation>
    <scope>NUCLEOTIDE SEQUENCE [LARGE SCALE GENOMIC DNA]</scope>
    <source>
        <strain evidence="1 2">NBRC 106168</strain>
    </source>
</reference>
<dbReference type="Pfam" id="PF01963">
    <property type="entry name" value="TraB_PrgY_gumN"/>
    <property type="match status" value="1"/>
</dbReference>
<sequence>MLKGAYFIWLFFLGSLTAFGQEEEGVFWEISSQNNPNPSYLFGTIHLMCEGDFSLNTKIAGKISESDVLVLEIDMDDPDLQAAMSENLYNKGGQKINDFLTKEEYQNVHTFLKERTGMDMDMLQEMHPMVLMSLIYNNLLECETKSFENELMILAKAAKMEVMGLETIEDQMSLFDLIPLKDQYQSFYSYVNDLEKGQEEFKKLIKAYKEEDILDLFEMVSESPEYKNYQDEFISDRNKNWVAPMTQIMNENSAFFAVGAGHLAGPNGIITLLKDKGFEVNRIQL</sequence>
<dbReference type="PANTHER" id="PTHR40590">
    <property type="entry name" value="CYTOPLASMIC PROTEIN-RELATED"/>
    <property type="match status" value="1"/>
</dbReference>
<protein>
    <submittedName>
        <fullName evidence="1">GumN protein</fullName>
    </submittedName>
</protein>
<evidence type="ECO:0000313" key="2">
    <source>
        <dbReference type="Proteomes" id="UP000321301"/>
    </source>
</evidence>
<dbReference type="EMBL" id="BJYV01000022">
    <property type="protein sequence ID" value="GEO23357.1"/>
    <property type="molecule type" value="Genomic_DNA"/>
</dbReference>
<dbReference type="AlphaFoldDB" id="A0A512CGM8"/>